<feature type="transmembrane region" description="Helical" evidence="1">
    <location>
        <begin position="225"/>
        <end position="246"/>
    </location>
</feature>
<proteinExistence type="predicted"/>
<feature type="transmembrane region" description="Helical" evidence="1">
    <location>
        <begin position="173"/>
        <end position="193"/>
    </location>
</feature>
<evidence type="ECO:0000313" key="4">
    <source>
        <dbReference type="Proteomes" id="UP001442841"/>
    </source>
</evidence>
<evidence type="ECO:0000256" key="1">
    <source>
        <dbReference type="SAM" id="Phobius"/>
    </source>
</evidence>
<feature type="transmembrane region" description="Helical" evidence="1">
    <location>
        <begin position="135"/>
        <end position="153"/>
    </location>
</feature>
<dbReference type="PANTHER" id="PTHR39430:SF1">
    <property type="entry name" value="PROTEASE"/>
    <property type="match status" value="1"/>
</dbReference>
<dbReference type="RefSeq" id="WP_425309728.1">
    <property type="nucleotide sequence ID" value="NZ_CP154795.1"/>
</dbReference>
<dbReference type="PANTHER" id="PTHR39430">
    <property type="entry name" value="MEMBRANE-ASSOCIATED PROTEASE-RELATED"/>
    <property type="match status" value="1"/>
</dbReference>
<dbReference type="EMBL" id="CP154795">
    <property type="protein sequence ID" value="XAN08274.1"/>
    <property type="molecule type" value="Genomic_DNA"/>
</dbReference>
<keyword evidence="4" id="KW-1185">Reference proteome</keyword>
<feature type="transmembrane region" description="Helical" evidence="1">
    <location>
        <begin position="20"/>
        <end position="43"/>
    </location>
</feature>
<dbReference type="InterPro" id="IPR003675">
    <property type="entry name" value="Rce1/LyrA-like_dom"/>
</dbReference>
<dbReference type="Pfam" id="PF02517">
    <property type="entry name" value="Rce1-like"/>
    <property type="match status" value="1"/>
</dbReference>
<gene>
    <name evidence="3" type="ORF">AADG42_13515</name>
</gene>
<feature type="transmembrane region" description="Helical" evidence="1">
    <location>
        <begin position="55"/>
        <end position="76"/>
    </location>
</feature>
<feature type="transmembrane region" description="Helical" evidence="1">
    <location>
        <begin position="96"/>
        <end position="115"/>
    </location>
</feature>
<organism evidence="3 4">
    <name type="scientific">Ammonicoccus fulvus</name>
    <dbReference type="NCBI Taxonomy" id="3138240"/>
    <lineage>
        <taxon>Bacteria</taxon>
        <taxon>Bacillati</taxon>
        <taxon>Actinomycetota</taxon>
        <taxon>Actinomycetes</taxon>
        <taxon>Propionibacteriales</taxon>
        <taxon>Propionibacteriaceae</taxon>
        <taxon>Ammonicoccus</taxon>
    </lineage>
</organism>
<reference evidence="3 4" key="1">
    <citation type="submission" date="2024-04" db="EMBL/GenBank/DDBJ databases">
        <title>Isolation of an actinomycete strain from pig manure.</title>
        <authorList>
            <person name="Gong T."/>
            <person name="Yu Z."/>
            <person name="An M."/>
            <person name="Wei C."/>
            <person name="Yang W."/>
            <person name="Liu L."/>
        </authorList>
    </citation>
    <scope>NUCLEOTIDE SEQUENCE [LARGE SCALE GENOMIC DNA]</scope>
    <source>
        <strain evidence="3 4">ZF39</strain>
    </source>
</reference>
<feature type="transmembrane region" description="Helical" evidence="1">
    <location>
        <begin position="199"/>
        <end position="218"/>
    </location>
</feature>
<protein>
    <submittedName>
        <fullName evidence="3">Type II CAAX endopeptidase family protein</fullName>
    </submittedName>
</protein>
<keyword evidence="1" id="KW-1133">Transmembrane helix</keyword>
<evidence type="ECO:0000259" key="2">
    <source>
        <dbReference type="Pfam" id="PF02517"/>
    </source>
</evidence>
<feature type="domain" description="CAAX prenyl protease 2/Lysostaphin resistance protein A-like" evidence="2">
    <location>
        <begin position="138"/>
        <end position="234"/>
    </location>
</feature>
<name>A0ABZ3FT48_9ACTN</name>
<evidence type="ECO:0000313" key="3">
    <source>
        <dbReference type="EMBL" id="XAN08274.1"/>
    </source>
</evidence>
<sequence length="247" mass="27368">MNTTPTAAPTTTVASRLPSVGWPVLIGVLLLRTVLLFAANLAMLPLFGSYDRTLMWPYVTLVLVDVISIVVIAMLLRRRGQTLADLISFRLRDTGWALLVTVILIVGFFVATFIGNLVAYLGPPPTPSWEGFSPPLWYALWTVLVAPITIALAEELLYRGWAQPELTARTNKVLAIGIMAFFFALQHAAFTPLDLQAQVARFVAMFLSGILFGVLYLWRKRLWPLIFAHWFLDVIGLGLPVLFAALA</sequence>
<keyword evidence="1" id="KW-0812">Transmembrane</keyword>
<keyword evidence="1" id="KW-0472">Membrane</keyword>
<accession>A0ABZ3FT48</accession>
<dbReference type="Proteomes" id="UP001442841">
    <property type="component" value="Chromosome"/>
</dbReference>